<comment type="caution">
    <text evidence="1">The sequence shown here is derived from an EMBL/GenBank/DDBJ whole genome shotgun (WGS) entry which is preliminary data.</text>
</comment>
<evidence type="ECO:0000313" key="1">
    <source>
        <dbReference type="EMBL" id="KAI8010802.1"/>
    </source>
</evidence>
<organism evidence="1 2">
    <name type="scientific">Camellia lanceoleosa</name>
    <dbReference type="NCBI Taxonomy" id="1840588"/>
    <lineage>
        <taxon>Eukaryota</taxon>
        <taxon>Viridiplantae</taxon>
        <taxon>Streptophyta</taxon>
        <taxon>Embryophyta</taxon>
        <taxon>Tracheophyta</taxon>
        <taxon>Spermatophyta</taxon>
        <taxon>Magnoliopsida</taxon>
        <taxon>eudicotyledons</taxon>
        <taxon>Gunneridae</taxon>
        <taxon>Pentapetalae</taxon>
        <taxon>asterids</taxon>
        <taxon>Ericales</taxon>
        <taxon>Theaceae</taxon>
        <taxon>Camellia</taxon>
    </lineage>
</organism>
<proteinExistence type="predicted"/>
<accession>A0ACC0HBC3</accession>
<sequence length="38" mass="4445">MSRIPNEMDISDRRLTARCSKCQQTGHDRRTCPVRLGR</sequence>
<dbReference type="EMBL" id="CM045762">
    <property type="protein sequence ID" value="KAI8010802.1"/>
    <property type="molecule type" value="Genomic_DNA"/>
</dbReference>
<protein>
    <submittedName>
        <fullName evidence="1">Uncharacterized protein</fullName>
    </submittedName>
</protein>
<dbReference type="Proteomes" id="UP001060215">
    <property type="component" value="Chromosome 5"/>
</dbReference>
<keyword evidence="2" id="KW-1185">Reference proteome</keyword>
<reference evidence="1 2" key="1">
    <citation type="journal article" date="2022" name="Plant J.">
        <title>Chromosome-level genome of Camellia lanceoleosa provides a valuable resource for understanding genome evolution and self-incompatibility.</title>
        <authorList>
            <person name="Gong W."/>
            <person name="Xiao S."/>
            <person name="Wang L."/>
            <person name="Liao Z."/>
            <person name="Chang Y."/>
            <person name="Mo W."/>
            <person name="Hu G."/>
            <person name="Li W."/>
            <person name="Zhao G."/>
            <person name="Zhu H."/>
            <person name="Hu X."/>
            <person name="Ji K."/>
            <person name="Xiang X."/>
            <person name="Song Q."/>
            <person name="Yuan D."/>
            <person name="Jin S."/>
            <person name="Zhang L."/>
        </authorList>
    </citation>
    <scope>NUCLEOTIDE SEQUENCE [LARGE SCALE GENOMIC DNA]</scope>
    <source>
        <strain evidence="1">SQ_2022a</strain>
    </source>
</reference>
<evidence type="ECO:0000313" key="2">
    <source>
        <dbReference type="Proteomes" id="UP001060215"/>
    </source>
</evidence>
<name>A0ACC0HBC3_9ERIC</name>
<gene>
    <name evidence="1" type="ORF">LOK49_LG06G02562</name>
</gene>